<dbReference type="STRING" id="35743.SAMN04487937_0227"/>
<protein>
    <submittedName>
        <fullName evidence="2">Glyoxylase, beta-lactamase superfamily II</fullName>
    </submittedName>
</protein>
<evidence type="ECO:0000313" key="2">
    <source>
        <dbReference type="EMBL" id="SFR30406.1"/>
    </source>
</evidence>
<dbReference type="AlphaFoldDB" id="A0A1I6FKD1"/>
<evidence type="ECO:0000313" key="3">
    <source>
        <dbReference type="Proteomes" id="UP000198932"/>
    </source>
</evidence>
<name>A0A1I6FKD1_HALSD</name>
<organism evidence="2 3">
    <name type="scientific">Halorubrum sodomense</name>
    <dbReference type="NCBI Taxonomy" id="35743"/>
    <lineage>
        <taxon>Archaea</taxon>
        <taxon>Methanobacteriati</taxon>
        <taxon>Methanobacteriota</taxon>
        <taxon>Stenosarchaea group</taxon>
        <taxon>Halobacteria</taxon>
        <taxon>Halobacteriales</taxon>
        <taxon>Haloferacaceae</taxon>
        <taxon>Halorubrum</taxon>
    </lineage>
</organism>
<dbReference type="InterPro" id="IPR036866">
    <property type="entry name" value="RibonucZ/Hydroxyglut_hydro"/>
</dbReference>
<keyword evidence="3" id="KW-1185">Reference proteome</keyword>
<dbReference type="EMBL" id="FOYN01000001">
    <property type="protein sequence ID" value="SFR30406.1"/>
    <property type="molecule type" value="Genomic_DNA"/>
</dbReference>
<dbReference type="SUPFAM" id="SSF56281">
    <property type="entry name" value="Metallo-hydrolase/oxidoreductase"/>
    <property type="match status" value="1"/>
</dbReference>
<dbReference type="InterPro" id="IPR001279">
    <property type="entry name" value="Metallo-B-lactamas"/>
</dbReference>
<dbReference type="Pfam" id="PF00753">
    <property type="entry name" value="Lactamase_B"/>
    <property type="match status" value="1"/>
</dbReference>
<gene>
    <name evidence="2" type="ORF">SAMN04487937_0227</name>
</gene>
<evidence type="ECO:0000259" key="1">
    <source>
        <dbReference type="SMART" id="SM00849"/>
    </source>
</evidence>
<dbReference type="InterPro" id="IPR050855">
    <property type="entry name" value="NDM-1-like"/>
</dbReference>
<dbReference type="SMART" id="SM00849">
    <property type="entry name" value="Lactamase_B"/>
    <property type="match status" value="1"/>
</dbReference>
<dbReference type="PANTHER" id="PTHR42951:SF15">
    <property type="entry name" value="METALLO-BETA-LACTAMASE SUPERFAMILY PROTEIN"/>
    <property type="match status" value="1"/>
</dbReference>
<dbReference type="RefSeq" id="WP_092919601.1">
    <property type="nucleotide sequence ID" value="NZ_FOYN01000001.1"/>
</dbReference>
<dbReference type="PANTHER" id="PTHR42951">
    <property type="entry name" value="METALLO-BETA-LACTAMASE DOMAIN-CONTAINING"/>
    <property type="match status" value="1"/>
</dbReference>
<accession>A0A1I6FKD1</accession>
<dbReference type="Gene3D" id="3.60.15.10">
    <property type="entry name" value="Ribonuclease Z/Hydroxyacylglutathione hydrolase-like"/>
    <property type="match status" value="1"/>
</dbReference>
<dbReference type="Proteomes" id="UP000198932">
    <property type="component" value="Unassembled WGS sequence"/>
</dbReference>
<reference evidence="3" key="1">
    <citation type="submission" date="2016-10" db="EMBL/GenBank/DDBJ databases">
        <authorList>
            <person name="Varghese N."/>
            <person name="Submissions S."/>
        </authorList>
    </citation>
    <scope>NUCLEOTIDE SEQUENCE [LARGE SCALE GENOMIC DNA]</scope>
    <source>
        <strain evidence="3">RD 26</strain>
    </source>
</reference>
<dbReference type="OrthoDB" id="197151at2157"/>
<proteinExistence type="predicted"/>
<feature type="domain" description="Metallo-beta-lactamase" evidence="1">
    <location>
        <begin position="22"/>
        <end position="207"/>
    </location>
</feature>
<dbReference type="CDD" id="cd07721">
    <property type="entry name" value="yflN-like_MBL-fold"/>
    <property type="match status" value="1"/>
</dbReference>
<sequence>MELTPGVHGLPLQVSMDDREATFNATAVETPQGLLLIDAGLPDTADVLEAALDDEGLRLDDAWGVLVTHQDPDHAGCLAAVVDRTDAVVFAHETEVPYLEGDRELVKSSAERPLSIDPTTVDVRLTGGETFATAAGPMEVVATPGHSPGHVSAHFPDAELLVSADALNVVDGALVGPRPEVTQDLETAWESVETLADLAVTQTFCFHGGRVAAGTDRIRELVADR</sequence>